<organism evidence="1 2">
    <name type="scientific">Portunus trituberculatus</name>
    <name type="common">Swimming crab</name>
    <name type="synonym">Neptunus trituberculatus</name>
    <dbReference type="NCBI Taxonomy" id="210409"/>
    <lineage>
        <taxon>Eukaryota</taxon>
        <taxon>Metazoa</taxon>
        <taxon>Ecdysozoa</taxon>
        <taxon>Arthropoda</taxon>
        <taxon>Crustacea</taxon>
        <taxon>Multicrustacea</taxon>
        <taxon>Malacostraca</taxon>
        <taxon>Eumalacostraca</taxon>
        <taxon>Eucarida</taxon>
        <taxon>Decapoda</taxon>
        <taxon>Pleocyemata</taxon>
        <taxon>Brachyura</taxon>
        <taxon>Eubrachyura</taxon>
        <taxon>Portunoidea</taxon>
        <taxon>Portunidae</taxon>
        <taxon>Portuninae</taxon>
        <taxon>Portunus</taxon>
    </lineage>
</organism>
<keyword evidence="2" id="KW-1185">Reference proteome</keyword>
<reference evidence="1 2" key="1">
    <citation type="submission" date="2019-05" db="EMBL/GenBank/DDBJ databases">
        <title>Another draft genome of Portunus trituberculatus and its Hox gene families provides insights of decapod evolution.</title>
        <authorList>
            <person name="Jeong J.-H."/>
            <person name="Song I."/>
            <person name="Kim S."/>
            <person name="Choi T."/>
            <person name="Kim D."/>
            <person name="Ryu S."/>
            <person name="Kim W."/>
        </authorList>
    </citation>
    <scope>NUCLEOTIDE SEQUENCE [LARGE SCALE GENOMIC DNA]</scope>
    <source>
        <tissue evidence="1">Muscle</tissue>
    </source>
</reference>
<gene>
    <name evidence="1" type="ORF">E2C01_098272</name>
</gene>
<protein>
    <submittedName>
        <fullName evidence="1">Uncharacterized protein</fullName>
    </submittedName>
</protein>
<proteinExistence type="predicted"/>
<evidence type="ECO:0000313" key="1">
    <source>
        <dbReference type="EMBL" id="MPD02676.1"/>
    </source>
</evidence>
<dbReference type="Proteomes" id="UP000324222">
    <property type="component" value="Unassembled WGS sequence"/>
</dbReference>
<accession>A0A5B7K791</accession>
<evidence type="ECO:0000313" key="2">
    <source>
        <dbReference type="Proteomes" id="UP000324222"/>
    </source>
</evidence>
<comment type="caution">
    <text evidence="1">The sequence shown here is derived from an EMBL/GenBank/DDBJ whole genome shotgun (WGS) entry which is preliminary data.</text>
</comment>
<dbReference type="EMBL" id="VSRR010132613">
    <property type="protein sequence ID" value="MPD02676.1"/>
    <property type="molecule type" value="Genomic_DNA"/>
</dbReference>
<sequence>MITDRTIFTTITIFEPFPIRPAPSNPAPTSTAPHPVLQSCSQSLHVLRAKGEDVQLLASVYLSFIK</sequence>
<name>A0A5B7K791_PORTR</name>
<dbReference type="AlphaFoldDB" id="A0A5B7K791"/>